<evidence type="ECO:0000313" key="1">
    <source>
        <dbReference type="EMBL" id="GGK32973.1"/>
    </source>
</evidence>
<dbReference type="Pfam" id="PF06262">
    <property type="entry name" value="Zincin_1"/>
    <property type="match status" value="1"/>
</dbReference>
<keyword evidence="2" id="KW-1185">Reference proteome</keyword>
<proteinExistence type="predicted"/>
<sequence>MDAMAVDMSRSRFEELVAEALDDVPTELMALMDNVVVLVEDDPPPGEEELLGLYEGHALTERGWDYAGVLPDRITIYRGPTLAICDTEEDVVEEVAVTVVHEIAHHFGIDDARLHALGWG</sequence>
<organism evidence="1 2">
    <name type="scientific">Pilimelia terevasa</name>
    <dbReference type="NCBI Taxonomy" id="53372"/>
    <lineage>
        <taxon>Bacteria</taxon>
        <taxon>Bacillati</taxon>
        <taxon>Actinomycetota</taxon>
        <taxon>Actinomycetes</taxon>
        <taxon>Micromonosporales</taxon>
        <taxon>Micromonosporaceae</taxon>
        <taxon>Pilimelia</taxon>
    </lineage>
</organism>
<dbReference type="InterPro" id="IPR010428">
    <property type="entry name" value="Zincin_1"/>
</dbReference>
<accession>A0A8J3FKE5</accession>
<dbReference type="AlphaFoldDB" id="A0A8J3FKE5"/>
<dbReference type="EMBL" id="BMQC01000008">
    <property type="protein sequence ID" value="GGK32973.1"/>
    <property type="molecule type" value="Genomic_DNA"/>
</dbReference>
<protein>
    <recommendedName>
        <fullName evidence="3">Zn-dependent protease with MMP-like domain</fullName>
    </recommendedName>
</protein>
<reference evidence="1" key="2">
    <citation type="submission" date="2020-09" db="EMBL/GenBank/DDBJ databases">
        <authorList>
            <person name="Sun Q."/>
            <person name="Ohkuma M."/>
        </authorList>
    </citation>
    <scope>NUCLEOTIDE SEQUENCE</scope>
    <source>
        <strain evidence="1">JCM 3091</strain>
    </source>
</reference>
<dbReference type="InterPro" id="IPR038555">
    <property type="entry name" value="Zincin_1_sf"/>
</dbReference>
<dbReference type="Gene3D" id="3.30.2010.20">
    <property type="match status" value="1"/>
</dbReference>
<dbReference type="CDD" id="cd12952">
    <property type="entry name" value="MMP_ACEL2062"/>
    <property type="match status" value="1"/>
</dbReference>
<evidence type="ECO:0008006" key="3">
    <source>
        <dbReference type="Google" id="ProtNLM"/>
    </source>
</evidence>
<reference evidence="1" key="1">
    <citation type="journal article" date="2014" name="Int. J. Syst. Evol. Microbiol.">
        <title>Complete genome sequence of Corynebacterium casei LMG S-19264T (=DSM 44701T), isolated from a smear-ripened cheese.</title>
        <authorList>
            <consortium name="US DOE Joint Genome Institute (JGI-PGF)"/>
            <person name="Walter F."/>
            <person name="Albersmeier A."/>
            <person name="Kalinowski J."/>
            <person name="Ruckert C."/>
        </authorList>
    </citation>
    <scope>NUCLEOTIDE SEQUENCE</scope>
    <source>
        <strain evidence="1">JCM 3091</strain>
    </source>
</reference>
<dbReference type="Proteomes" id="UP000662200">
    <property type="component" value="Unassembled WGS sequence"/>
</dbReference>
<comment type="caution">
    <text evidence="1">The sequence shown here is derived from an EMBL/GenBank/DDBJ whole genome shotgun (WGS) entry which is preliminary data.</text>
</comment>
<evidence type="ECO:0000313" key="2">
    <source>
        <dbReference type="Proteomes" id="UP000662200"/>
    </source>
</evidence>
<dbReference type="SUPFAM" id="SSF55486">
    <property type="entry name" value="Metalloproteases ('zincins'), catalytic domain"/>
    <property type="match status" value="1"/>
</dbReference>
<name>A0A8J3FKE5_9ACTN</name>
<gene>
    <name evidence="1" type="ORF">GCM10010124_27160</name>
</gene>